<dbReference type="EMBL" id="CDMC01000004">
    <property type="protein sequence ID" value="CEL04771.1"/>
    <property type="molecule type" value="Genomic_DNA"/>
</dbReference>
<sequence>MAVALQKYALQLRADDLADGVSAHAEEVQFNRLSFLSTIFLAFTRSAVLKPSSRHFIISVRDLLPPHLGCYFTREPSTNFHPKTHQDRLLMTFTQDIPHINPRYHPNCGSVTPSNPSVTCGTQTNSYSSLLSPKGWRNMTRDECGVDPEESHPNQFKNKKSHLIATTRSEGEGEGANHQP</sequence>
<evidence type="ECO:0000256" key="1">
    <source>
        <dbReference type="SAM" id="MobiDB-lite"/>
    </source>
</evidence>
<organism evidence="2 3">
    <name type="scientific">Aspergillus calidoustus</name>
    <dbReference type="NCBI Taxonomy" id="454130"/>
    <lineage>
        <taxon>Eukaryota</taxon>
        <taxon>Fungi</taxon>
        <taxon>Dikarya</taxon>
        <taxon>Ascomycota</taxon>
        <taxon>Pezizomycotina</taxon>
        <taxon>Eurotiomycetes</taxon>
        <taxon>Eurotiomycetidae</taxon>
        <taxon>Eurotiales</taxon>
        <taxon>Aspergillaceae</taxon>
        <taxon>Aspergillus</taxon>
        <taxon>Aspergillus subgen. Nidulantes</taxon>
    </lineage>
</organism>
<evidence type="ECO:0000313" key="2">
    <source>
        <dbReference type="EMBL" id="CEL04771.1"/>
    </source>
</evidence>
<evidence type="ECO:0000313" key="3">
    <source>
        <dbReference type="Proteomes" id="UP000054771"/>
    </source>
</evidence>
<keyword evidence="3" id="KW-1185">Reference proteome</keyword>
<dbReference type="Proteomes" id="UP000054771">
    <property type="component" value="Unassembled WGS sequence"/>
</dbReference>
<name>A0A0U5FZJ9_ASPCI</name>
<feature type="compositionally biased region" description="Basic and acidic residues" evidence="1">
    <location>
        <begin position="143"/>
        <end position="152"/>
    </location>
</feature>
<feature type="region of interest" description="Disordered" evidence="1">
    <location>
        <begin position="143"/>
        <end position="180"/>
    </location>
</feature>
<accession>A0A0U5FZJ9</accession>
<proteinExistence type="predicted"/>
<reference evidence="3" key="1">
    <citation type="journal article" date="2016" name="Genome Announc.">
        <title>Draft genome sequences of fungus Aspergillus calidoustus.</title>
        <authorList>
            <person name="Horn F."/>
            <person name="Linde J."/>
            <person name="Mattern D.J."/>
            <person name="Walther G."/>
            <person name="Guthke R."/>
            <person name="Scherlach K."/>
            <person name="Martin K."/>
            <person name="Brakhage A.A."/>
            <person name="Petzke L."/>
            <person name="Valiante V."/>
        </authorList>
    </citation>
    <scope>NUCLEOTIDE SEQUENCE [LARGE SCALE GENOMIC DNA]</scope>
    <source>
        <strain evidence="3">SF006504</strain>
    </source>
</reference>
<dbReference type="AlphaFoldDB" id="A0A0U5FZJ9"/>
<gene>
    <name evidence="2" type="ORF">ASPCAL05896</name>
</gene>
<protein>
    <submittedName>
        <fullName evidence="2">Uncharacterized protein</fullName>
    </submittedName>
</protein>